<dbReference type="Proteomes" id="UP000237056">
    <property type="component" value="Unassembled WGS sequence"/>
</dbReference>
<dbReference type="Pfam" id="PF19573">
    <property type="entry name" value="DUF6089"/>
    <property type="match status" value="1"/>
</dbReference>
<organism evidence="2 3">
    <name type="scientific">Flavobacterium croceum DSM 17960</name>
    <dbReference type="NCBI Taxonomy" id="1121886"/>
    <lineage>
        <taxon>Bacteria</taxon>
        <taxon>Pseudomonadati</taxon>
        <taxon>Bacteroidota</taxon>
        <taxon>Flavobacteriia</taxon>
        <taxon>Flavobacteriales</taxon>
        <taxon>Flavobacteriaceae</taxon>
        <taxon>Flavobacterium</taxon>
    </lineage>
</organism>
<comment type="caution">
    <text evidence="2">The sequence shown here is derived from an EMBL/GenBank/DDBJ whole genome shotgun (WGS) entry which is preliminary data.</text>
</comment>
<evidence type="ECO:0000259" key="1">
    <source>
        <dbReference type="Pfam" id="PF19573"/>
    </source>
</evidence>
<protein>
    <recommendedName>
        <fullName evidence="1">DUF6089 domain-containing protein</fullName>
    </recommendedName>
</protein>
<reference evidence="2 3" key="1">
    <citation type="submission" date="2018-01" db="EMBL/GenBank/DDBJ databases">
        <title>Genomic Encyclopedia of Type Strains, Phase I: the one thousand microbial genomes (KMG-I) project.</title>
        <authorList>
            <person name="Goeker M."/>
        </authorList>
    </citation>
    <scope>NUCLEOTIDE SEQUENCE [LARGE SCALE GENOMIC DNA]</scope>
    <source>
        <strain evidence="2 3">DSM 17960</strain>
    </source>
</reference>
<accession>A0A2S4N6V7</accession>
<name>A0A2S4N6V7_9FLAO</name>
<keyword evidence="3" id="KW-1185">Reference proteome</keyword>
<sequence>MYYCYICTLFFILMKKYLLVIIALCTSLAYAQINEIGVFAGGSNYVGDIGNTQYIHPNDYALGLLYRWNKSPRHAYRFSITTSQLKAKDSDSPNFARQERNVSFNTNLTELSAGMEFNFLDFNLHELTTKVTPYVYSGLSYSFYKASYFDSYKKQHFLGTQRTLAIPIVLGIKTTLTPKMVLGFEVGARYSFADDIDGSNPVKQEYSKFRFGNLNSNDWYVFSGFVLTYTFGEKPCYCTD</sequence>
<dbReference type="EMBL" id="PQNY01000010">
    <property type="protein sequence ID" value="POS01424.1"/>
    <property type="molecule type" value="Genomic_DNA"/>
</dbReference>
<feature type="domain" description="DUF6089" evidence="1">
    <location>
        <begin position="16"/>
        <end position="239"/>
    </location>
</feature>
<proteinExistence type="predicted"/>
<evidence type="ECO:0000313" key="3">
    <source>
        <dbReference type="Proteomes" id="UP000237056"/>
    </source>
</evidence>
<dbReference type="SUPFAM" id="SSF56925">
    <property type="entry name" value="OMPA-like"/>
    <property type="match status" value="1"/>
</dbReference>
<dbReference type="InterPro" id="IPR011250">
    <property type="entry name" value="OMP/PagP_B-barrel"/>
</dbReference>
<dbReference type="InterPro" id="IPR045743">
    <property type="entry name" value="DUF6089"/>
</dbReference>
<evidence type="ECO:0000313" key="2">
    <source>
        <dbReference type="EMBL" id="POS01424.1"/>
    </source>
</evidence>
<dbReference type="AlphaFoldDB" id="A0A2S4N6V7"/>
<gene>
    <name evidence="2" type="ORF">Q361_1107</name>
</gene>
<dbReference type="Gene3D" id="2.40.160.20">
    <property type="match status" value="1"/>
</dbReference>